<dbReference type="AlphaFoldDB" id="A0AAV2CCB9"/>
<gene>
    <name evidence="1" type="ORF">LTRI10_LOCUS1420</name>
</gene>
<reference evidence="1 2" key="1">
    <citation type="submission" date="2024-04" db="EMBL/GenBank/DDBJ databases">
        <authorList>
            <person name="Fracassetti M."/>
        </authorList>
    </citation>
    <scope>NUCLEOTIDE SEQUENCE [LARGE SCALE GENOMIC DNA]</scope>
</reference>
<name>A0AAV2CCB9_9ROSI</name>
<evidence type="ECO:0000313" key="2">
    <source>
        <dbReference type="Proteomes" id="UP001497516"/>
    </source>
</evidence>
<proteinExistence type="predicted"/>
<organism evidence="1 2">
    <name type="scientific">Linum trigynum</name>
    <dbReference type="NCBI Taxonomy" id="586398"/>
    <lineage>
        <taxon>Eukaryota</taxon>
        <taxon>Viridiplantae</taxon>
        <taxon>Streptophyta</taxon>
        <taxon>Embryophyta</taxon>
        <taxon>Tracheophyta</taxon>
        <taxon>Spermatophyta</taxon>
        <taxon>Magnoliopsida</taxon>
        <taxon>eudicotyledons</taxon>
        <taxon>Gunneridae</taxon>
        <taxon>Pentapetalae</taxon>
        <taxon>rosids</taxon>
        <taxon>fabids</taxon>
        <taxon>Malpighiales</taxon>
        <taxon>Linaceae</taxon>
        <taxon>Linum</taxon>
    </lineage>
</organism>
<dbReference type="EMBL" id="OZ034813">
    <property type="protein sequence ID" value="CAL1353521.1"/>
    <property type="molecule type" value="Genomic_DNA"/>
</dbReference>
<keyword evidence="2" id="KW-1185">Reference proteome</keyword>
<protein>
    <submittedName>
        <fullName evidence="1">Uncharacterized protein</fullName>
    </submittedName>
</protein>
<accession>A0AAV2CCB9</accession>
<dbReference type="Proteomes" id="UP001497516">
    <property type="component" value="Chromosome 1"/>
</dbReference>
<evidence type="ECO:0000313" key="1">
    <source>
        <dbReference type="EMBL" id="CAL1353521.1"/>
    </source>
</evidence>
<sequence length="150" mass="17028">MLSFAVFEVSILGRSTFPATNGTLCRAAYSLSHRSVAACRSPFPMPLFWTLTGPRSSPSFRPYLAYSSWALSPILLNYGSNNFPLIGKSYGFWRLLILPMVDERSFSHPLPTPCPWPPKKRRFSTYRLIILHNGNHPMFTCPCCCSYQLQ</sequence>